<dbReference type="Proteomes" id="UP000292957">
    <property type="component" value="Unassembled WGS sequence"/>
</dbReference>
<dbReference type="EMBL" id="ML143511">
    <property type="protein sequence ID" value="TBU23227.1"/>
    <property type="molecule type" value="Genomic_DNA"/>
</dbReference>
<evidence type="ECO:0000313" key="1">
    <source>
        <dbReference type="EMBL" id="TBU23227.1"/>
    </source>
</evidence>
<accession>A0A4Q9M9U0</accession>
<dbReference type="AlphaFoldDB" id="A0A4Q9M9U0"/>
<proteinExistence type="predicted"/>
<protein>
    <submittedName>
        <fullName evidence="1">Uncharacterized protein</fullName>
    </submittedName>
</protein>
<organism evidence="1">
    <name type="scientific">Dichomitus squalens</name>
    <dbReference type="NCBI Taxonomy" id="114155"/>
    <lineage>
        <taxon>Eukaryota</taxon>
        <taxon>Fungi</taxon>
        <taxon>Dikarya</taxon>
        <taxon>Basidiomycota</taxon>
        <taxon>Agaricomycotina</taxon>
        <taxon>Agaricomycetes</taxon>
        <taxon>Polyporales</taxon>
        <taxon>Polyporaceae</taxon>
        <taxon>Dichomitus</taxon>
    </lineage>
</organism>
<gene>
    <name evidence="1" type="ORF">BD311DRAFT_742544</name>
</gene>
<reference evidence="1" key="1">
    <citation type="submission" date="2019-01" db="EMBL/GenBank/DDBJ databases">
        <title>Draft genome sequences of three monokaryotic isolates of the white-rot basidiomycete fungus Dichomitus squalens.</title>
        <authorList>
            <consortium name="DOE Joint Genome Institute"/>
            <person name="Lopez S.C."/>
            <person name="Andreopoulos B."/>
            <person name="Pangilinan J."/>
            <person name="Lipzen A."/>
            <person name="Riley R."/>
            <person name="Ahrendt S."/>
            <person name="Ng V."/>
            <person name="Barry K."/>
            <person name="Daum C."/>
            <person name="Grigoriev I.V."/>
            <person name="Hilden K.S."/>
            <person name="Makela M.R."/>
            <person name="de Vries R.P."/>
        </authorList>
    </citation>
    <scope>NUCLEOTIDE SEQUENCE [LARGE SCALE GENOMIC DNA]</scope>
    <source>
        <strain evidence="1">OM18370.1</strain>
    </source>
</reference>
<name>A0A4Q9M9U0_9APHY</name>
<sequence>MDAIRLVRGLVANGPPYPDDAPRAVTNFLTAMSAAESCSQDDASLLRMALFAARHAYYLANQEDDAPTIMDNISAGAIFRELEDRVEEVCDRLSEASTLDDLYHEFCTQIPMAVYWL</sequence>